<organism evidence="2 3">
    <name type="scientific">Amycolatopsis pretoriensis</name>
    <dbReference type="NCBI Taxonomy" id="218821"/>
    <lineage>
        <taxon>Bacteria</taxon>
        <taxon>Bacillati</taxon>
        <taxon>Actinomycetota</taxon>
        <taxon>Actinomycetes</taxon>
        <taxon>Pseudonocardiales</taxon>
        <taxon>Pseudonocardiaceae</taxon>
        <taxon>Amycolatopsis</taxon>
    </lineage>
</organism>
<evidence type="ECO:0000313" key="2">
    <source>
        <dbReference type="EMBL" id="SEF22394.1"/>
    </source>
</evidence>
<dbReference type="AlphaFoldDB" id="A0A1H5Q946"/>
<dbReference type="Proteomes" id="UP000198878">
    <property type="component" value="Unassembled WGS sequence"/>
</dbReference>
<protein>
    <submittedName>
        <fullName evidence="2">Uncharacterized protein</fullName>
    </submittedName>
</protein>
<dbReference type="EMBL" id="FNUJ01000001">
    <property type="protein sequence ID" value="SEF22394.1"/>
    <property type="molecule type" value="Genomic_DNA"/>
</dbReference>
<feature type="region of interest" description="Disordered" evidence="1">
    <location>
        <begin position="1"/>
        <end position="44"/>
    </location>
</feature>
<sequence>MEAEELPVPDTRPEPVRAMNAEVATSPEPGTDETTGPAGPPTVPSSVVWCCGRPYVLEARPGRARWMGTDYRGRPEALSSAELQRRGWSRRRAC</sequence>
<evidence type="ECO:0000256" key="1">
    <source>
        <dbReference type="SAM" id="MobiDB-lite"/>
    </source>
</evidence>
<keyword evidence="3" id="KW-1185">Reference proteome</keyword>
<dbReference type="STRING" id="218821.SAMN05421837_1011359"/>
<accession>A0A1H5Q946</accession>
<reference evidence="3" key="1">
    <citation type="submission" date="2016-10" db="EMBL/GenBank/DDBJ databases">
        <authorList>
            <person name="Varghese N."/>
            <person name="Submissions S."/>
        </authorList>
    </citation>
    <scope>NUCLEOTIDE SEQUENCE [LARGE SCALE GENOMIC DNA]</scope>
    <source>
        <strain evidence="3">DSM 44654</strain>
    </source>
</reference>
<name>A0A1H5Q946_9PSEU</name>
<evidence type="ECO:0000313" key="3">
    <source>
        <dbReference type="Proteomes" id="UP000198878"/>
    </source>
</evidence>
<gene>
    <name evidence="2" type="ORF">SAMN05421837_1011359</name>
</gene>
<proteinExistence type="predicted"/>